<evidence type="ECO:0000256" key="7">
    <source>
        <dbReference type="ARBA" id="ARBA00022989"/>
    </source>
</evidence>
<comment type="function">
    <text evidence="11">Involved in the fragmentation of the mitochondrial network and its perinuclear clustering.</text>
</comment>
<gene>
    <name evidence="15" type="primary">LOC108038062</name>
    <name evidence="13" type="synonym">108038062</name>
</gene>
<keyword evidence="5" id="KW-0053">Apoptosis</keyword>
<dbReference type="RefSeq" id="XP_016970265.1">
    <property type="nucleotide sequence ID" value="XM_017114776.1"/>
</dbReference>
<dbReference type="InterPro" id="IPR033745">
    <property type="entry name" value="Fis1_cytosol"/>
</dbReference>
<accession>A0A6P4DX43</accession>
<reference evidence="14" key="1">
    <citation type="journal article" date="2021" name="Elife">
        <title>Highly contiguous assemblies of 101 drosophilid genomes.</title>
        <authorList>
            <person name="Kim B.Y."/>
            <person name="Wang J.R."/>
            <person name="Miller D.E."/>
            <person name="Barmina O."/>
            <person name="Delaney E."/>
            <person name="Thompson A."/>
            <person name="Comeault A.A."/>
            <person name="Peede D."/>
            <person name="D'Agostino E.R."/>
            <person name="Pelaez J."/>
            <person name="Aguilar J.M."/>
            <person name="Haji D."/>
            <person name="Matsunaga T."/>
            <person name="Armstrong E.E."/>
            <person name="Zych M."/>
            <person name="Ogawa Y."/>
            <person name="Stamenkovic-Radak M."/>
            <person name="Jelic M."/>
            <person name="Veselinovic M.S."/>
            <person name="Tanaskovic M."/>
            <person name="Eric P."/>
            <person name="Gao J.J."/>
            <person name="Katoh T.K."/>
            <person name="Toda M.J."/>
            <person name="Watabe H."/>
            <person name="Watada M."/>
            <person name="Davis J.S."/>
            <person name="Moyle L.C."/>
            <person name="Manoli G."/>
            <person name="Bertolini E."/>
            <person name="Kostal V."/>
            <person name="Hawley R.S."/>
            <person name="Takahashi A."/>
            <person name="Jones C.D."/>
            <person name="Price D.K."/>
            <person name="Whiteman N."/>
            <person name="Kopp A."/>
            <person name="Matute D.R."/>
            <person name="Petrov D.A."/>
        </authorList>
    </citation>
    <scope>NUCLEOTIDE SEQUENCE [LARGE SCALE GENOMIC DNA]</scope>
</reference>
<keyword evidence="4 12" id="KW-0812">Transmembrane</keyword>
<dbReference type="OrthoDB" id="421154at2759"/>
<evidence type="ECO:0000313" key="15">
    <source>
        <dbReference type="RefSeq" id="XP_016970265.1"/>
    </source>
</evidence>
<keyword evidence="9 11" id="KW-0472">Membrane</keyword>
<dbReference type="InterPro" id="IPR016543">
    <property type="entry name" value="Fis1"/>
</dbReference>
<evidence type="ECO:0000256" key="1">
    <source>
        <dbReference type="ARBA" id="ARBA00004549"/>
    </source>
</evidence>
<comment type="similarity">
    <text evidence="3 11">Belongs to the FIS1 family.</text>
</comment>
<name>A0A6P4DX43_DRORH</name>
<dbReference type="FunFam" id="1.25.40.10:FF:000147">
    <property type="entry name" value="Mitochondrial fission 1 protein"/>
    <property type="match status" value="1"/>
</dbReference>
<keyword evidence="10" id="KW-0576">Peroxisome</keyword>
<sequence length="162" mass="18675">MNTMDELLNEVVPQEDLERFEKKYNHELELDGEVTTETKFEYSFCLVRSRYTNDIRKGIMILEELARTHPDGRRDYIYYLAFGNARIKEYTSGLKYCRAFLDIESNDQVRSLESEFQEYIKKQSDKEVAKGMAVAGGAALVLGGILGLGIAMAKNKQKREKK</sequence>
<dbReference type="InterPro" id="IPR028061">
    <property type="entry name" value="Fis1_TPR_C"/>
</dbReference>
<keyword evidence="6 11" id="KW-1000">Mitochondrion outer membrane</keyword>
<dbReference type="Proteomes" id="UP001652680">
    <property type="component" value="Unassembled WGS sequence"/>
</dbReference>
<dbReference type="AlphaFoldDB" id="A0A6P4DX43"/>
<dbReference type="CDD" id="cd12212">
    <property type="entry name" value="Fis1"/>
    <property type="match status" value="1"/>
</dbReference>
<evidence type="ECO:0000256" key="5">
    <source>
        <dbReference type="ARBA" id="ARBA00022703"/>
    </source>
</evidence>
<dbReference type="GO" id="GO:0016559">
    <property type="term" value="P:peroxisome fission"/>
    <property type="evidence" value="ECO:0007669"/>
    <property type="project" value="TreeGrafter"/>
</dbReference>
<evidence type="ECO:0000313" key="14">
    <source>
        <dbReference type="Proteomes" id="UP001652680"/>
    </source>
</evidence>
<dbReference type="GO" id="GO:0005741">
    <property type="term" value="C:mitochondrial outer membrane"/>
    <property type="evidence" value="ECO:0007669"/>
    <property type="project" value="UniProtKB-SubCell"/>
</dbReference>
<dbReference type="InterPro" id="IPR028058">
    <property type="entry name" value="Fis1_TPR_N"/>
</dbReference>
<evidence type="ECO:0000256" key="9">
    <source>
        <dbReference type="ARBA" id="ARBA00023136"/>
    </source>
</evidence>
<dbReference type="GO" id="GO:0043653">
    <property type="term" value="P:mitochondrial fragmentation involved in apoptotic process"/>
    <property type="evidence" value="ECO:0007669"/>
    <property type="project" value="TreeGrafter"/>
</dbReference>
<proteinExistence type="inferred from homology"/>
<keyword evidence="14" id="KW-1185">Reference proteome</keyword>
<evidence type="ECO:0000313" key="13">
    <source>
        <dbReference type="EnsemblMetazoa" id="XP_016970265.1"/>
    </source>
</evidence>
<comment type="domain">
    <text evidence="11">The C-terminus is required for mitochondrial localization, while the N-terminus is necessary for mitochondrial fission.</text>
</comment>
<dbReference type="EnsemblMetazoa" id="XM_017114776.2">
    <property type="protein sequence ID" value="XP_016970265.1"/>
    <property type="gene ID" value="LOC108038062"/>
</dbReference>
<dbReference type="PANTHER" id="PTHR13247:SF0">
    <property type="entry name" value="MITOCHONDRIAL FISSION 1 PROTEIN"/>
    <property type="match status" value="1"/>
</dbReference>
<dbReference type="Pfam" id="PF14853">
    <property type="entry name" value="Fis1_TPR_C"/>
    <property type="match status" value="1"/>
</dbReference>
<dbReference type="Pfam" id="PF14852">
    <property type="entry name" value="Fis1_TPR_N"/>
    <property type="match status" value="1"/>
</dbReference>
<comment type="subcellular location">
    <subcellularLocation>
        <location evidence="2">Mitochondrion outer membrane</location>
        <topology evidence="2">Single-pass membrane protein</topology>
    </subcellularLocation>
    <subcellularLocation>
        <location evidence="1">Peroxisome membrane</location>
        <topology evidence="1">Single-pass membrane protein</topology>
    </subcellularLocation>
</comment>
<evidence type="ECO:0000256" key="3">
    <source>
        <dbReference type="ARBA" id="ARBA00008937"/>
    </source>
</evidence>
<evidence type="ECO:0000256" key="2">
    <source>
        <dbReference type="ARBA" id="ARBA00004572"/>
    </source>
</evidence>
<dbReference type="GO" id="GO:0005778">
    <property type="term" value="C:peroxisomal membrane"/>
    <property type="evidence" value="ECO:0007669"/>
    <property type="project" value="UniProtKB-SubCell"/>
</dbReference>
<evidence type="ECO:0000256" key="11">
    <source>
        <dbReference type="PIRNR" id="PIRNR008835"/>
    </source>
</evidence>
<keyword evidence="8 11" id="KW-0496">Mitochondrion</keyword>
<evidence type="ECO:0000256" key="4">
    <source>
        <dbReference type="ARBA" id="ARBA00022692"/>
    </source>
</evidence>
<dbReference type="GeneID" id="108038062"/>
<dbReference type="Gene3D" id="1.25.40.10">
    <property type="entry name" value="Tetratricopeptide repeat domain"/>
    <property type="match status" value="1"/>
</dbReference>
<dbReference type="PIRSF" id="PIRSF008835">
    <property type="entry name" value="TPR_repeat_11_Fis1"/>
    <property type="match status" value="1"/>
</dbReference>
<reference evidence="15" key="2">
    <citation type="submission" date="2025-04" db="UniProtKB">
        <authorList>
            <consortium name="RefSeq"/>
        </authorList>
    </citation>
    <scope>IDENTIFICATION</scope>
</reference>
<evidence type="ECO:0000256" key="12">
    <source>
        <dbReference type="SAM" id="Phobius"/>
    </source>
</evidence>
<dbReference type="GO" id="GO:0000266">
    <property type="term" value="P:mitochondrial fission"/>
    <property type="evidence" value="ECO:0007669"/>
    <property type="project" value="UniProtKB-UniRule"/>
</dbReference>
<reference evidence="13" key="3">
    <citation type="submission" date="2025-05" db="UniProtKB">
        <authorList>
            <consortium name="EnsemblMetazoa"/>
        </authorList>
    </citation>
    <scope>IDENTIFICATION</scope>
</reference>
<dbReference type="InterPro" id="IPR011990">
    <property type="entry name" value="TPR-like_helical_dom_sf"/>
</dbReference>
<feature type="transmembrane region" description="Helical" evidence="12">
    <location>
        <begin position="131"/>
        <end position="153"/>
    </location>
</feature>
<evidence type="ECO:0000256" key="8">
    <source>
        <dbReference type="ARBA" id="ARBA00023128"/>
    </source>
</evidence>
<evidence type="ECO:0000256" key="10">
    <source>
        <dbReference type="ARBA" id="ARBA00023140"/>
    </source>
</evidence>
<dbReference type="SUPFAM" id="SSF48452">
    <property type="entry name" value="TPR-like"/>
    <property type="match status" value="1"/>
</dbReference>
<evidence type="ECO:0000256" key="6">
    <source>
        <dbReference type="ARBA" id="ARBA00022787"/>
    </source>
</evidence>
<dbReference type="PANTHER" id="PTHR13247">
    <property type="entry name" value="TETRATRICOPEPTIDE REPEAT PROTEIN 11 TPR REPEAT PROTEIN 11"/>
    <property type="match status" value="1"/>
</dbReference>
<dbReference type="CTD" id="51024"/>
<dbReference type="GO" id="GO:0000422">
    <property type="term" value="P:autophagy of mitochondrion"/>
    <property type="evidence" value="ECO:0007669"/>
    <property type="project" value="TreeGrafter"/>
</dbReference>
<protein>
    <recommendedName>
        <fullName evidence="11">Mitochondrial fission 1 protein</fullName>
    </recommendedName>
</protein>
<keyword evidence="7 12" id="KW-1133">Transmembrane helix</keyword>
<organism evidence="15">
    <name type="scientific">Drosophila rhopaloa</name>
    <name type="common">Fruit fly</name>
    <dbReference type="NCBI Taxonomy" id="1041015"/>
    <lineage>
        <taxon>Eukaryota</taxon>
        <taxon>Metazoa</taxon>
        <taxon>Ecdysozoa</taxon>
        <taxon>Arthropoda</taxon>
        <taxon>Hexapoda</taxon>
        <taxon>Insecta</taxon>
        <taxon>Pterygota</taxon>
        <taxon>Neoptera</taxon>
        <taxon>Endopterygota</taxon>
        <taxon>Diptera</taxon>
        <taxon>Brachycera</taxon>
        <taxon>Muscomorpha</taxon>
        <taxon>Ephydroidea</taxon>
        <taxon>Drosophilidae</taxon>
        <taxon>Drosophila</taxon>
        <taxon>Sophophora</taxon>
    </lineage>
</organism>